<dbReference type="Pfam" id="PF00201">
    <property type="entry name" value="UDPGT"/>
    <property type="match status" value="1"/>
</dbReference>
<comment type="similarity">
    <text evidence="1">Belongs to the UDP-glycosyltransferase family.</text>
</comment>
<dbReference type="Gene3D" id="3.40.50.2000">
    <property type="entry name" value="Glycogen Phosphorylase B"/>
    <property type="match status" value="2"/>
</dbReference>
<dbReference type="FunFam" id="3.40.50.2000:FF:000103">
    <property type="entry name" value="Glycosyltransferase"/>
    <property type="match status" value="1"/>
</dbReference>
<dbReference type="FunFam" id="3.40.50.2000:FF:000064">
    <property type="entry name" value="Glycosyltransferase"/>
    <property type="match status" value="1"/>
</dbReference>
<protein>
    <recommendedName>
        <fullName evidence="7">UDP-glycosyltransferases domain-containing protein</fullName>
    </recommendedName>
</protein>
<evidence type="ECO:0000313" key="5">
    <source>
        <dbReference type="EnsemblPlants" id="OMERI04G05300.3"/>
    </source>
</evidence>
<evidence type="ECO:0008006" key="7">
    <source>
        <dbReference type="Google" id="ProtNLM"/>
    </source>
</evidence>
<name>A0A0E0DBV0_9ORYZ</name>
<dbReference type="PANTHER" id="PTHR48047:SF231">
    <property type="entry name" value="GLYCOSYLTRANSFERASE"/>
    <property type="match status" value="1"/>
</dbReference>
<organism evidence="5">
    <name type="scientific">Oryza meridionalis</name>
    <dbReference type="NCBI Taxonomy" id="40149"/>
    <lineage>
        <taxon>Eukaryota</taxon>
        <taxon>Viridiplantae</taxon>
        <taxon>Streptophyta</taxon>
        <taxon>Embryophyta</taxon>
        <taxon>Tracheophyta</taxon>
        <taxon>Spermatophyta</taxon>
        <taxon>Magnoliopsida</taxon>
        <taxon>Liliopsida</taxon>
        <taxon>Poales</taxon>
        <taxon>Poaceae</taxon>
        <taxon>BOP clade</taxon>
        <taxon>Oryzoideae</taxon>
        <taxon>Oryzeae</taxon>
        <taxon>Oryzinae</taxon>
        <taxon>Oryza</taxon>
    </lineage>
</organism>
<dbReference type="GO" id="GO:0035251">
    <property type="term" value="F:UDP-glucosyltransferase activity"/>
    <property type="evidence" value="ECO:0007669"/>
    <property type="project" value="TreeGrafter"/>
</dbReference>
<keyword evidence="6" id="KW-1185">Reference proteome</keyword>
<dbReference type="EnsemblPlants" id="OMERI04G05300.2">
    <property type="protein sequence ID" value="OMERI04G05300.2"/>
    <property type="gene ID" value="OMERI04G05300"/>
</dbReference>
<dbReference type="EnsemblPlants" id="OMERI04G05300.3">
    <property type="protein sequence ID" value="OMERI04G05300.3"/>
    <property type="gene ID" value="OMERI04G05300"/>
</dbReference>
<dbReference type="PANTHER" id="PTHR48047">
    <property type="entry name" value="GLYCOSYLTRANSFERASE"/>
    <property type="match status" value="1"/>
</dbReference>
<dbReference type="InterPro" id="IPR002213">
    <property type="entry name" value="UDP_glucos_trans"/>
</dbReference>
<dbReference type="Proteomes" id="UP000008021">
    <property type="component" value="Chromosome 4"/>
</dbReference>
<evidence type="ECO:0000256" key="2">
    <source>
        <dbReference type="ARBA" id="ARBA00022676"/>
    </source>
</evidence>
<accession>A0A0E0DBV0</accession>
<evidence type="ECO:0000313" key="6">
    <source>
        <dbReference type="Proteomes" id="UP000008021"/>
    </source>
</evidence>
<dbReference type="AlphaFoldDB" id="A0A0E0DBV0"/>
<dbReference type="CDD" id="cd03784">
    <property type="entry name" value="GT1_Gtf-like"/>
    <property type="match status" value="1"/>
</dbReference>
<feature type="region of interest" description="Disordered" evidence="4">
    <location>
        <begin position="482"/>
        <end position="505"/>
    </location>
</feature>
<evidence type="ECO:0000256" key="3">
    <source>
        <dbReference type="ARBA" id="ARBA00022679"/>
    </source>
</evidence>
<proteinExistence type="inferred from homology"/>
<reference evidence="5" key="1">
    <citation type="submission" date="2015-04" db="UniProtKB">
        <authorList>
            <consortium name="EnsemblPlants"/>
        </authorList>
    </citation>
    <scope>IDENTIFICATION</scope>
</reference>
<keyword evidence="3" id="KW-0808">Transferase</keyword>
<dbReference type="SUPFAM" id="SSF53756">
    <property type="entry name" value="UDP-Glycosyltransferase/glycogen phosphorylase"/>
    <property type="match status" value="1"/>
</dbReference>
<reference evidence="5" key="2">
    <citation type="submission" date="2018-05" db="EMBL/GenBank/DDBJ databases">
        <title>OmerRS3 (Oryza meridionalis Reference Sequence Version 3).</title>
        <authorList>
            <person name="Zhang J."/>
            <person name="Kudrna D."/>
            <person name="Lee S."/>
            <person name="Talag J."/>
            <person name="Welchert J."/>
            <person name="Wing R.A."/>
        </authorList>
    </citation>
    <scope>NUCLEOTIDE SEQUENCE [LARGE SCALE GENOMIC DNA]</scope>
    <source>
        <strain evidence="5">OR44</strain>
    </source>
</reference>
<dbReference type="Gramene" id="OMERI04G05300.2">
    <property type="protein sequence ID" value="OMERI04G05300.2"/>
    <property type="gene ID" value="OMERI04G05300"/>
</dbReference>
<dbReference type="Gramene" id="OMERI04G05300.1">
    <property type="protein sequence ID" value="OMERI04G05300.1"/>
    <property type="gene ID" value="OMERI04G05300"/>
</dbReference>
<evidence type="ECO:0000256" key="4">
    <source>
        <dbReference type="SAM" id="MobiDB-lite"/>
    </source>
</evidence>
<keyword evidence="2" id="KW-0328">Glycosyltransferase</keyword>
<evidence type="ECO:0000256" key="1">
    <source>
        <dbReference type="ARBA" id="ARBA00009995"/>
    </source>
</evidence>
<dbReference type="HOGENOM" id="CLU_001724_2_2_1"/>
<dbReference type="Gramene" id="OMERI04G05300.3">
    <property type="protein sequence ID" value="OMERI04G05300.3"/>
    <property type="gene ID" value="OMERI04G05300"/>
</dbReference>
<dbReference type="EnsemblPlants" id="OMERI04G05300.1">
    <property type="protein sequence ID" value="OMERI04G05300.1"/>
    <property type="gene ID" value="OMERI04G05300"/>
</dbReference>
<sequence length="641" mass="69257">MASDGSICIVLFPFLAQGHFSAFLSLAALLHRAQPTADITFVSTPRNVEGLRRRSSSLTQYLRFHALPFTPAEHGLPADVESTDGATIHQLIDLFAATESHSFQESFDGFVGGCTSTAGEADGASVCVVVVADPLLAWTTSVARRHGATHAFFVSCGAFGTAVYHSLWNHLPHLRAPGDDAFCLPDHPEVTVHRSQLPVQLLHADGMDRSSAYHLRQISAAYDTDAVLINTVEELEPAGLRMIRKTMGVPVYPIGPLVRCNHAGDNDDDDINRWLDAQAERSVLYISFGSYNSLRPDQMSDLATALELTGRPFIWAIRPPIRFNTTSGDDICGAAAEWLPEGFEERMRAKNTGLLIHGLAPQVAILAHASTGWNCGAFGRSHCGAFLSHCGWNSVLESTAHGVPVVAWPLNADQFFNAQMMEEWGSCVELCRGNAPDSPVLERERVAEVVEMVMGSMEMAAKTRQRTGTAFIVDEVGASTAKTTETTTGFRSPQPKGETTEGMGADGGLDLEADVVFVILHHATTRACKEVHPVVVAQTGPRRTPPMACAKPRCGESVRPPPAAIPSSAPCQWRPPAQRNLRNQWSRLLAAKARWLSAAAAGCSHAFALCNQHCTRFCGHDDRGVEGSDPKLGDQPVRCEG</sequence>